<evidence type="ECO:0000256" key="4">
    <source>
        <dbReference type="ARBA" id="ARBA00023015"/>
    </source>
</evidence>
<dbReference type="Pfam" id="PF00486">
    <property type="entry name" value="Trans_reg_C"/>
    <property type="match status" value="1"/>
</dbReference>
<evidence type="ECO:0000259" key="9">
    <source>
        <dbReference type="PROSITE" id="PS50110"/>
    </source>
</evidence>
<dbReference type="PANTHER" id="PTHR48111:SF52">
    <property type="entry name" value="TRANSCRIPTIONAL REGULATORY PROTEIN YVRH"/>
    <property type="match status" value="1"/>
</dbReference>
<protein>
    <submittedName>
        <fullName evidence="11">Response regulator transcription factor</fullName>
    </submittedName>
</protein>
<keyword evidence="4" id="KW-0805">Transcription regulation</keyword>
<dbReference type="GO" id="GO:0000976">
    <property type="term" value="F:transcription cis-regulatory region binding"/>
    <property type="evidence" value="ECO:0007669"/>
    <property type="project" value="TreeGrafter"/>
</dbReference>
<feature type="DNA-binding region" description="OmpR/PhoB-type" evidence="8">
    <location>
        <begin position="136"/>
        <end position="235"/>
    </location>
</feature>
<dbReference type="RefSeq" id="WP_173730618.1">
    <property type="nucleotide sequence ID" value="NZ_JABTTE010000006.1"/>
</dbReference>
<reference evidence="11" key="1">
    <citation type="submission" date="2020-06" db="EMBL/GenBank/DDBJ databases">
        <title>A novel thermopfilic bacterium from Erzurum, Turkey.</title>
        <authorList>
            <person name="Adiguzel A."/>
            <person name="Ay H."/>
            <person name="Baltaci M.O."/>
        </authorList>
    </citation>
    <scope>NUCLEOTIDE SEQUENCE</scope>
    <source>
        <strain evidence="11">P2</strain>
    </source>
</reference>
<dbReference type="InterPro" id="IPR001867">
    <property type="entry name" value="OmpR/PhoB-type_DNA-bd"/>
</dbReference>
<dbReference type="SMART" id="SM00448">
    <property type="entry name" value="REC"/>
    <property type="match status" value="1"/>
</dbReference>
<dbReference type="FunFam" id="3.40.50.2300:FF:000001">
    <property type="entry name" value="DNA-binding response regulator PhoB"/>
    <property type="match status" value="1"/>
</dbReference>
<dbReference type="GO" id="GO:0000156">
    <property type="term" value="F:phosphorelay response regulator activity"/>
    <property type="evidence" value="ECO:0007669"/>
    <property type="project" value="TreeGrafter"/>
</dbReference>
<evidence type="ECO:0000256" key="6">
    <source>
        <dbReference type="ARBA" id="ARBA00023163"/>
    </source>
</evidence>
<dbReference type="InterPro" id="IPR011006">
    <property type="entry name" value="CheY-like_superfamily"/>
</dbReference>
<dbReference type="InterPro" id="IPR016032">
    <property type="entry name" value="Sig_transdc_resp-reg_C-effctor"/>
</dbReference>
<keyword evidence="12" id="KW-1185">Reference proteome</keyword>
<dbReference type="InterPro" id="IPR036388">
    <property type="entry name" value="WH-like_DNA-bd_sf"/>
</dbReference>
<evidence type="ECO:0000256" key="2">
    <source>
        <dbReference type="ARBA" id="ARBA00022553"/>
    </source>
</evidence>
<gene>
    <name evidence="11" type="ORF">HR057_06475</name>
</gene>
<dbReference type="Proteomes" id="UP000625804">
    <property type="component" value="Unassembled WGS sequence"/>
</dbReference>
<sequence>MEKRSVLVIDDEEEIRELIEMYLVKEGFHYLEAKNGKEAIEQIRENSPDLILLDISLPDSSGFDICPHIKKMTDAPVLMVSCRDSEIDKVLGLTVGGDDYISKPFSPNELVARIKAHLRRIEQMRSNHAVDHVDKDEILSSKSITINRKQFDCFVKGKKVFLSAKEFKLLEFFMMHPFQVFNTDHLIERIWGFNSDIDCKTVSVHIGNIRKKIGDSPKNPTIILTIRGAGYKFNEEVIKQSV</sequence>
<evidence type="ECO:0000256" key="3">
    <source>
        <dbReference type="ARBA" id="ARBA00023012"/>
    </source>
</evidence>
<accession>A0A8J8KB95</accession>
<dbReference type="GO" id="GO:0006355">
    <property type="term" value="P:regulation of DNA-templated transcription"/>
    <property type="evidence" value="ECO:0007669"/>
    <property type="project" value="InterPro"/>
</dbReference>
<dbReference type="SUPFAM" id="SSF52172">
    <property type="entry name" value="CheY-like"/>
    <property type="match status" value="1"/>
</dbReference>
<comment type="caution">
    <text evidence="11">The sequence shown here is derived from an EMBL/GenBank/DDBJ whole genome shotgun (WGS) entry which is preliminary data.</text>
</comment>
<comment type="subcellular location">
    <subcellularLocation>
        <location evidence="1">Cytoplasm</location>
    </subcellularLocation>
</comment>
<proteinExistence type="predicted"/>
<keyword evidence="6" id="KW-0804">Transcription</keyword>
<evidence type="ECO:0000256" key="7">
    <source>
        <dbReference type="PROSITE-ProRule" id="PRU00169"/>
    </source>
</evidence>
<feature type="domain" description="Response regulatory" evidence="9">
    <location>
        <begin position="5"/>
        <end position="118"/>
    </location>
</feature>
<dbReference type="CDD" id="cd00383">
    <property type="entry name" value="trans_reg_C"/>
    <property type="match status" value="1"/>
</dbReference>
<dbReference type="Gene3D" id="6.10.250.690">
    <property type="match status" value="1"/>
</dbReference>
<dbReference type="InterPro" id="IPR039420">
    <property type="entry name" value="WalR-like"/>
</dbReference>
<dbReference type="Gene3D" id="3.40.50.2300">
    <property type="match status" value="1"/>
</dbReference>
<dbReference type="SMART" id="SM00862">
    <property type="entry name" value="Trans_reg_C"/>
    <property type="match status" value="1"/>
</dbReference>
<dbReference type="Pfam" id="PF00072">
    <property type="entry name" value="Response_reg"/>
    <property type="match status" value="1"/>
</dbReference>
<feature type="domain" description="OmpR/PhoB-type" evidence="10">
    <location>
        <begin position="136"/>
        <end position="235"/>
    </location>
</feature>
<dbReference type="EMBL" id="JABTTE010000006">
    <property type="protein sequence ID" value="NSL51412.1"/>
    <property type="molecule type" value="Genomic_DNA"/>
</dbReference>
<organism evidence="11 12">
    <name type="scientific">Calidifontibacillus erzurumensis</name>
    <dbReference type="NCBI Taxonomy" id="2741433"/>
    <lineage>
        <taxon>Bacteria</taxon>
        <taxon>Bacillati</taxon>
        <taxon>Bacillota</taxon>
        <taxon>Bacilli</taxon>
        <taxon>Bacillales</taxon>
        <taxon>Bacillaceae</taxon>
        <taxon>Calidifontibacillus/Schinkia group</taxon>
        <taxon>Calidifontibacillus</taxon>
    </lineage>
</organism>
<dbReference type="AlphaFoldDB" id="A0A8J8KB95"/>
<dbReference type="GO" id="GO:0005829">
    <property type="term" value="C:cytosol"/>
    <property type="evidence" value="ECO:0007669"/>
    <property type="project" value="TreeGrafter"/>
</dbReference>
<dbReference type="PANTHER" id="PTHR48111">
    <property type="entry name" value="REGULATOR OF RPOS"/>
    <property type="match status" value="1"/>
</dbReference>
<keyword evidence="2 7" id="KW-0597">Phosphoprotein</keyword>
<dbReference type="Gene3D" id="1.10.10.10">
    <property type="entry name" value="Winged helix-like DNA-binding domain superfamily/Winged helix DNA-binding domain"/>
    <property type="match status" value="1"/>
</dbReference>
<evidence type="ECO:0000256" key="5">
    <source>
        <dbReference type="ARBA" id="ARBA00023125"/>
    </source>
</evidence>
<evidence type="ECO:0000313" key="12">
    <source>
        <dbReference type="Proteomes" id="UP000625804"/>
    </source>
</evidence>
<dbReference type="PROSITE" id="PS50110">
    <property type="entry name" value="RESPONSE_REGULATORY"/>
    <property type="match status" value="1"/>
</dbReference>
<evidence type="ECO:0000313" key="11">
    <source>
        <dbReference type="EMBL" id="NSL51412.1"/>
    </source>
</evidence>
<evidence type="ECO:0000259" key="10">
    <source>
        <dbReference type="PROSITE" id="PS51755"/>
    </source>
</evidence>
<evidence type="ECO:0000256" key="8">
    <source>
        <dbReference type="PROSITE-ProRule" id="PRU01091"/>
    </source>
</evidence>
<evidence type="ECO:0000256" key="1">
    <source>
        <dbReference type="ARBA" id="ARBA00004496"/>
    </source>
</evidence>
<feature type="modified residue" description="4-aspartylphosphate" evidence="7">
    <location>
        <position position="54"/>
    </location>
</feature>
<name>A0A8J8KB95_9BACI</name>
<dbReference type="GO" id="GO:0032993">
    <property type="term" value="C:protein-DNA complex"/>
    <property type="evidence" value="ECO:0007669"/>
    <property type="project" value="TreeGrafter"/>
</dbReference>
<keyword evidence="3" id="KW-0902">Two-component regulatory system</keyword>
<dbReference type="InterPro" id="IPR001789">
    <property type="entry name" value="Sig_transdc_resp-reg_receiver"/>
</dbReference>
<keyword evidence="5 8" id="KW-0238">DNA-binding</keyword>
<dbReference type="SUPFAM" id="SSF46894">
    <property type="entry name" value="C-terminal effector domain of the bipartite response regulators"/>
    <property type="match status" value="1"/>
</dbReference>
<dbReference type="PROSITE" id="PS51755">
    <property type="entry name" value="OMPR_PHOB"/>
    <property type="match status" value="1"/>
</dbReference>